<dbReference type="FunFam" id="3.40.50.300:FF:000421">
    <property type="entry name" value="Branched-chain amino acid ABC transporter ATP-binding protein"/>
    <property type="match status" value="1"/>
</dbReference>
<dbReference type="GO" id="GO:1903805">
    <property type="term" value="P:L-valine import across plasma membrane"/>
    <property type="evidence" value="ECO:0007669"/>
    <property type="project" value="TreeGrafter"/>
</dbReference>
<feature type="domain" description="ABC transporter" evidence="4">
    <location>
        <begin position="3"/>
        <end position="250"/>
    </location>
</feature>
<dbReference type="GO" id="GO:0005886">
    <property type="term" value="C:plasma membrane"/>
    <property type="evidence" value="ECO:0007669"/>
    <property type="project" value="TreeGrafter"/>
</dbReference>
<name>A0A845EZW3_9BACL</name>
<comment type="caution">
    <text evidence="5">The sequence shown here is derived from an EMBL/GenBank/DDBJ whole genome shotgun (WGS) entry which is preliminary data.</text>
</comment>
<evidence type="ECO:0000313" key="5">
    <source>
        <dbReference type="EMBL" id="MYL64222.1"/>
    </source>
</evidence>
<reference evidence="5 6" key="1">
    <citation type="submission" date="2019-11" db="EMBL/GenBank/DDBJ databases">
        <title>Genome sequences of 17 halophilic strains isolated from different environments.</title>
        <authorList>
            <person name="Furrow R.E."/>
        </authorList>
    </citation>
    <scope>NUCLEOTIDE SEQUENCE [LARGE SCALE GENOMIC DNA]</scope>
    <source>
        <strain evidence="5 6">22506_14_FS</strain>
    </source>
</reference>
<dbReference type="Pfam" id="PF12399">
    <property type="entry name" value="BCA_ABC_TP_C"/>
    <property type="match status" value="1"/>
</dbReference>
<dbReference type="SMART" id="SM00382">
    <property type="entry name" value="AAA"/>
    <property type="match status" value="1"/>
</dbReference>
<organism evidence="5 6">
    <name type="scientific">Guptibacillus hwajinpoensis</name>
    <dbReference type="NCBI Taxonomy" id="208199"/>
    <lineage>
        <taxon>Bacteria</taxon>
        <taxon>Bacillati</taxon>
        <taxon>Bacillota</taxon>
        <taxon>Bacilli</taxon>
        <taxon>Bacillales</taxon>
        <taxon>Guptibacillaceae</taxon>
        <taxon>Guptibacillus</taxon>
    </lineage>
</organism>
<dbReference type="Gene3D" id="3.40.50.300">
    <property type="entry name" value="P-loop containing nucleotide triphosphate hydrolases"/>
    <property type="match status" value="1"/>
</dbReference>
<dbReference type="CDD" id="cd03219">
    <property type="entry name" value="ABC_Mj1267_LivG_branched"/>
    <property type="match status" value="1"/>
</dbReference>
<dbReference type="Proteomes" id="UP000447833">
    <property type="component" value="Unassembled WGS sequence"/>
</dbReference>
<dbReference type="InterPro" id="IPR003439">
    <property type="entry name" value="ABC_transporter-like_ATP-bd"/>
</dbReference>
<keyword evidence="3 5" id="KW-0067">ATP-binding</keyword>
<dbReference type="InterPro" id="IPR003593">
    <property type="entry name" value="AAA+_ATPase"/>
</dbReference>
<dbReference type="GO" id="GO:0015192">
    <property type="term" value="F:L-phenylalanine transmembrane transporter activity"/>
    <property type="evidence" value="ECO:0007669"/>
    <property type="project" value="TreeGrafter"/>
</dbReference>
<dbReference type="AlphaFoldDB" id="A0A845EZW3"/>
<dbReference type="GO" id="GO:0015808">
    <property type="term" value="P:L-alanine transport"/>
    <property type="evidence" value="ECO:0007669"/>
    <property type="project" value="TreeGrafter"/>
</dbReference>
<dbReference type="GO" id="GO:0005524">
    <property type="term" value="F:ATP binding"/>
    <property type="evidence" value="ECO:0007669"/>
    <property type="project" value="UniProtKB-KW"/>
</dbReference>
<evidence type="ECO:0000256" key="3">
    <source>
        <dbReference type="ARBA" id="ARBA00022840"/>
    </source>
</evidence>
<dbReference type="EMBL" id="WMEY01000003">
    <property type="protein sequence ID" value="MYL64222.1"/>
    <property type="molecule type" value="Genomic_DNA"/>
</dbReference>
<dbReference type="SUPFAM" id="SSF52540">
    <property type="entry name" value="P-loop containing nucleoside triphosphate hydrolases"/>
    <property type="match status" value="1"/>
</dbReference>
<evidence type="ECO:0000259" key="4">
    <source>
        <dbReference type="PROSITE" id="PS50893"/>
    </source>
</evidence>
<dbReference type="PROSITE" id="PS50893">
    <property type="entry name" value="ABC_TRANSPORTER_2"/>
    <property type="match status" value="1"/>
</dbReference>
<dbReference type="PANTHER" id="PTHR45772">
    <property type="entry name" value="CONSERVED COMPONENT OF ABC TRANSPORTER FOR NATURAL AMINO ACIDS-RELATED"/>
    <property type="match status" value="1"/>
</dbReference>
<dbReference type="RefSeq" id="WP_098443788.1">
    <property type="nucleotide sequence ID" value="NZ_WMEY01000003.1"/>
</dbReference>
<dbReference type="GO" id="GO:0015188">
    <property type="term" value="F:L-isoleucine transmembrane transporter activity"/>
    <property type="evidence" value="ECO:0007669"/>
    <property type="project" value="TreeGrafter"/>
</dbReference>
<proteinExistence type="predicted"/>
<keyword evidence="2" id="KW-0547">Nucleotide-binding</keyword>
<dbReference type="PANTHER" id="PTHR45772:SF7">
    <property type="entry name" value="AMINO ACID ABC TRANSPORTER ATP-BINDING PROTEIN"/>
    <property type="match status" value="1"/>
</dbReference>
<dbReference type="Pfam" id="PF00005">
    <property type="entry name" value="ABC_tran"/>
    <property type="match status" value="1"/>
</dbReference>
<evidence type="ECO:0000313" key="6">
    <source>
        <dbReference type="Proteomes" id="UP000447833"/>
    </source>
</evidence>
<evidence type="ECO:0000256" key="1">
    <source>
        <dbReference type="ARBA" id="ARBA00022448"/>
    </source>
</evidence>
<dbReference type="InterPro" id="IPR027417">
    <property type="entry name" value="P-loop_NTPase"/>
</dbReference>
<dbReference type="GO" id="GO:0016887">
    <property type="term" value="F:ATP hydrolysis activity"/>
    <property type="evidence" value="ECO:0007669"/>
    <property type="project" value="InterPro"/>
</dbReference>
<protein>
    <submittedName>
        <fullName evidence="5">ATP-binding cassette domain-containing protein</fullName>
    </submittedName>
</protein>
<dbReference type="GO" id="GO:0005304">
    <property type="term" value="F:L-valine transmembrane transporter activity"/>
    <property type="evidence" value="ECO:0007669"/>
    <property type="project" value="TreeGrafter"/>
</dbReference>
<dbReference type="InterPro" id="IPR032823">
    <property type="entry name" value="BCA_ABC_TP_C"/>
</dbReference>
<keyword evidence="1" id="KW-0813">Transport</keyword>
<sequence length="259" mass="28695">MFFSTEGITKRFGGLAAVEDVSVSVEKGTITAIIGPNGAGKSTFFNLISGIHPLSSGKILFKDRDITKMPPQQIARLGIGRTFQTTNLFEQSTVLDNVLIGHRLRTKSGIWDAIFRTKREKEEEKRSYQKALDALEFVEMMHVVEHPVSLITQEEKKRLAFALALATDPELVLLDEPAAGVNPDETDGLAYLMRKMADHGITVCLIEHKMPMIMSLADQIVVLNHGKKIAEGRPDEIRQNEAVIQAYLGGEAHAPVKQY</sequence>
<gene>
    <name evidence="5" type="ORF">GLW07_12760</name>
</gene>
<dbReference type="GO" id="GO:0042941">
    <property type="term" value="P:D-alanine transmembrane transport"/>
    <property type="evidence" value="ECO:0007669"/>
    <property type="project" value="TreeGrafter"/>
</dbReference>
<accession>A0A845EZW3</accession>
<evidence type="ECO:0000256" key="2">
    <source>
        <dbReference type="ARBA" id="ARBA00022741"/>
    </source>
</evidence>
<dbReference type="GO" id="GO:1903806">
    <property type="term" value="P:L-isoleucine import across plasma membrane"/>
    <property type="evidence" value="ECO:0007669"/>
    <property type="project" value="TreeGrafter"/>
</dbReference>
<dbReference type="InterPro" id="IPR051120">
    <property type="entry name" value="ABC_AA/LPS_Transport"/>
</dbReference>